<evidence type="ECO:0000256" key="8">
    <source>
        <dbReference type="ARBA" id="ARBA00048679"/>
    </source>
</evidence>
<dbReference type="Pfam" id="PF00069">
    <property type="entry name" value="Pkinase"/>
    <property type="match status" value="1"/>
</dbReference>
<name>A0ABN9T1Y1_9DINO</name>
<keyword evidence="2" id="KW-0723">Serine/threonine-protein kinase</keyword>
<evidence type="ECO:0000256" key="6">
    <source>
        <dbReference type="ARBA" id="ARBA00022840"/>
    </source>
</evidence>
<evidence type="ECO:0000313" key="11">
    <source>
        <dbReference type="EMBL" id="CAK0838961.1"/>
    </source>
</evidence>
<comment type="caution">
    <text evidence="11">The sequence shown here is derived from an EMBL/GenBank/DDBJ whole genome shotgun (WGS) entry which is preliminary data.</text>
</comment>
<evidence type="ECO:0000256" key="2">
    <source>
        <dbReference type="ARBA" id="ARBA00022527"/>
    </source>
</evidence>
<evidence type="ECO:0000256" key="3">
    <source>
        <dbReference type="ARBA" id="ARBA00022679"/>
    </source>
</evidence>
<feature type="signal peptide" evidence="9">
    <location>
        <begin position="1"/>
        <end position="17"/>
    </location>
</feature>
<protein>
    <recommendedName>
        <fullName evidence="1">non-specific serine/threonine protein kinase</fullName>
        <ecNumber evidence="1">2.7.11.1</ecNumber>
    </recommendedName>
</protein>
<evidence type="ECO:0000256" key="9">
    <source>
        <dbReference type="SAM" id="SignalP"/>
    </source>
</evidence>
<evidence type="ECO:0000313" key="12">
    <source>
        <dbReference type="Proteomes" id="UP001189429"/>
    </source>
</evidence>
<dbReference type="Gene3D" id="1.10.510.10">
    <property type="entry name" value="Transferase(Phosphotransferase) domain 1"/>
    <property type="match status" value="1"/>
</dbReference>
<proteinExistence type="predicted"/>
<feature type="chain" id="PRO_5047126052" description="non-specific serine/threonine protein kinase" evidence="9">
    <location>
        <begin position="18"/>
        <end position="396"/>
    </location>
</feature>
<feature type="domain" description="Protein kinase" evidence="10">
    <location>
        <begin position="73"/>
        <end position="381"/>
    </location>
</feature>
<keyword evidence="5" id="KW-0418">Kinase</keyword>
<gene>
    <name evidence="11" type="ORF">PCOR1329_LOCUS34769</name>
</gene>
<sequence length="396" mass="44187">MLLLGGVLELFFGPAETKQLDTLVDHTDTAIGQTAEEEAAPEANAVEPLTASMLREGMDASAADILPWDGRRFRRVKHLQDAKRNHDCVELMRESGTFVAVKKMPTRWIRGSPDEFDSRYPDAVEKPWMDVGLVRRLNEISYPYSVKLLGVFADEKTKSTYVVSSLASEGDLFAWCDREPKPGLRREAAMHPLASQIFKGVRWLHDLGIAHRDLSLENILLHNENGALRIKIIDFGMATLDRVASASSSVGKQSYQAPEVHLSQPYDNIMTDPFSLGVVLFAMAAQDYPWKSTKRNTCELFEYASLFGFTKFLGKRRLRKGAGESLAEVFSPNFAALLASLLATDVEKRFNLGEKCFDTPENGSYRKNSVWDCKWMQQPFATTTEVGAVASCTGCI</sequence>
<keyword evidence="12" id="KW-1185">Reference proteome</keyword>
<keyword evidence="3" id="KW-0808">Transferase</keyword>
<dbReference type="SUPFAM" id="SSF56112">
    <property type="entry name" value="Protein kinase-like (PK-like)"/>
    <property type="match status" value="1"/>
</dbReference>
<comment type="catalytic activity">
    <reaction evidence="7">
        <text>L-threonyl-[protein] + ATP = O-phospho-L-threonyl-[protein] + ADP + H(+)</text>
        <dbReference type="Rhea" id="RHEA:46608"/>
        <dbReference type="Rhea" id="RHEA-COMP:11060"/>
        <dbReference type="Rhea" id="RHEA-COMP:11605"/>
        <dbReference type="ChEBI" id="CHEBI:15378"/>
        <dbReference type="ChEBI" id="CHEBI:30013"/>
        <dbReference type="ChEBI" id="CHEBI:30616"/>
        <dbReference type="ChEBI" id="CHEBI:61977"/>
        <dbReference type="ChEBI" id="CHEBI:456216"/>
        <dbReference type="EC" id="2.7.11.1"/>
    </reaction>
</comment>
<dbReference type="PROSITE" id="PS50011">
    <property type="entry name" value="PROTEIN_KINASE_DOM"/>
    <property type="match status" value="1"/>
</dbReference>
<evidence type="ECO:0000256" key="4">
    <source>
        <dbReference type="ARBA" id="ARBA00022741"/>
    </source>
</evidence>
<organism evidence="11 12">
    <name type="scientific">Prorocentrum cordatum</name>
    <dbReference type="NCBI Taxonomy" id="2364126"/>
    <lineage>
        <taxon>Eukaryota</taxon>
        <taxon>Sar</taxon>
        <taxon>Alveolata</taxon>
        <taxon>Dinophyceae</taxon>
        <taxon>Prorocentrales</taxon>
        <taxon>Prorocentraceae</taxon>
        <taxon>Prorocentrum</taxon>
    </lineage>
</organism>
<evidence type="ECO:0000256" key="1">
    <source>
        <dbReference type="ARBA" id="ARBA00012513"/>
    </source>
</evidence>
<keyword evidence="9" id="KW-0732">Signal</keyword>
<keyword evidence="4" id="KW-0547">Nucleotide-binding</keyword>
<accession>A0ABN9T1Y1</accession>
<keyword evidence="6" id="KW-0067">ATP-binding</keyword>
<evidence type="ECO:0000259" key="10">
    <source>
        <dbReference type="PROSITE" id="PS50011"/>
    </source>
</evidence>
<dbReference type="Proteomes" id="UP001189429">
    <property type="component" value="Unassembled WGS sequence"/>
</dbReference>
<dbReference type="EMBL" id="CAUYUJ010014259">
    <property type="protein sequence ID" value="CAK0838961.1"/>
    <property type="molecule type" value="Genomic_DNA"/>
</dbReference>
<dbReference type="PANTHER" id="PTHR24343">
    <property type="entry name" value="SERINE/THREONINE KINASE"/>
    <property type="match status" value="1"/>
</dbReference>
<comment type="catalytic activity">
    <reaction evidence="8">
        <text>L-seryl-[protein] + ATP = O-phospho-L-seryl-[protein] + ADP + H(+)</text>
        <dbReference type="Rhea" id="RHEA:17989"/>
        <dbReference type="Rhea" id="RHEA-COMP:9863"/>
        <dbReference type="Rhea" id="RHEA-COMP:11604"/>
        <dbReference type="ChEBI" id="CHEBI:15378"/>
        <dbReference type="ChEBI" id="CHEBI:29999"/>
        <dbReference type="ChEBI" id="CHEBI:30616"/>
        <dbReference type="ChEBI" id="CHEBI:83421"/>
        <dbReference type="ChEBI" id="CHEBI:456216"/>
        <dbReference type="EC" id="2.7.11.1"/>
    </reaction>
</comment>
<dbReference type="InterPro" id="IPR011009">
    <property type="entry name" value="Kinase-like_dom_sf"/>
</dbReference>
<evidence type="ECO:0000256" key="5">
    <source>
        <dbReference type="ARBA" id="ARBA00022777"/>
    </source>
</evidence>
<dbReference type="EC" id="2.7.11.1" evidence="1"/>
<dbReference type="InterPro" id="IPR000719">
    <property type="entry name" value="Prot_kinase_dom"/>
</dbReference>
<evidence type="ECO:0000256" key="7">
    <source>
        <dbReference type="ARBA" id="ARBA00047899"/>
    </source>
</evidence>
<reference evidence="11" key="1">
    <citation type="submission" date="2023-10" db="EMBL/GenBank/DDBJ databases">
        <authorList>
            <person name="Chen Y."/>
            <person name="Shah S."/>
            <person name="Dougan E. K."/>
            <person name="Thang M."/>
            <person name="Chan C."/>
        </authorList>
    </citation>
    <scope>NUCLEOTIDE SEQUENCE [LARGE SCALE GENOMIC DNA]</scope>
</reference>